<comment type="caution">
    <text evidence="1">The sequence shown here is derived from an EMBL/GenBank/DDBJ whole genome shotgun (WGS) entry which is preliminary data.</text>
</comment>
<evidence type="ECO:0000313" key="1">
    <source>
        <dbReference type="EMBL" id="MCY1720200.1"/>
    </source>
</evidence>
<name>A0A9X3FC62_9BACT</name>
<evidence type="ECO:0000313" key="2">
    <source>
        <dbReference type="Proteomes" id="UP001145087"/>
    </source>
</evidence>
<organism evidence="1 2">
    <name type="scientific">Draconibacterium aestuarii</name>
    <dbReference type="NCBI Taxonomy" id="2998507"/>
    <lineage>
        <taxon>Bacteria</taxon>
        <taxon>Pseudomonadati</taxon>
        <taxon>Bacteroidota</taxon>
        <taxon>Bacteroidia</taxon>
        <taxon>Marinilabiliales</taxon>
        <taxon>Prolixibacteraceae</taxon>
        <taxon>Draconibacterium</taxon>
    </lineage>
</organism>
<protein>
    <submittedName>
        <fullName evidence="1">Phage Gp37/Gp68 family protein</fullName>
    </submittedName>
</protein>
<reference evidence="1" key="1">
    <citation type="submission" date="2022-11" db="EMBL/GenBank/DDBJ databases">
        <title>Marilongibacter aestuarii gen. nov., sp. nov., isolated from tidal flat sediment.</title>
        <authorList>
            <person name="Jiayan W."/>
        </authorList>
    </citation>
    <scope>NUCLEOTIDE SEQUENCE</scope>
    <source>
        <strain evidence="1">Z1-6</strain>
    </source>
</reference>
<proteinExistence type="predicted"/>
<dbReference type="Pfam" id="PF07505">
    <property type="entry name" value="DUF5131"/>
    <property type="match status" value="1"/>
</dbReference>
<dbReference type="EMBL" id="JAPOHD010000013">
    <property type="protein sequence ID" value="MCY1720200.1"/>
    <property type="molecule type" value="Genomic_DNA"/>
</dbReference>
<dbReference type="InterPro" id="IPR011101">
    <property type="entry name" value="DUF5131"/>
</dbReference>
<dbReference type="RefSeq" id="WP_343332534.1">
    <property type="nucleotide sequence ID" value="NZ_JAPOHD010000013.1"/>
</dbReference>
<gene>
    <name evidence="1" type="ORF">OU798_07590</name>
</gene>
<keyword evidence="2" id="KW-1185">Reference proteome</keyword>
<dbReference type="Proteomes" id="UP001145087">
    <property type="component" value="Unassembled WGS sequence"/>
</dbReference>
<sequence length="333" mass="38300">MSKTKTAVFHQKTIMEGIAEAEQSKNKQHKIGWLNLPGYKGESWNPIIGCSKVSAGCKNCYAIPMARRIAGMERKRGIIDYHATLMVDKNNIARDWNGFTFFRKDHLVKPASWKKPRLVFVCSMGDLFHEGHLFEWINAVFSVMADNDQHIFIVLTKRPQRMVEFYWWKQQEHGIPWEPSENVWMGVTAENQQEANNRLHHLNNIPAAVKFVSIEPMLSPISFETALGHTLKWHAGGLKNCLSWVIVGGETSHNARPMHPYWVRSLASQCKTANVPFFFKQWGEWKPEGTIINYNFLNPKREKVAGTDVMVKVGRKQAGNLLDGVQYEEYPKF</sequence>
<dbReference type="AlphaFoldDB" id="A0A9X3FC62"/>
<accession>A0A9X3FC62</accession>